<feature type="compositionally biased region" description="Low complexity" evidence="1">
    <location>
        <begin position="37"/>
        <end position="55"/>
    </location>
</feature>
<evidence type="ECO:0000313" key="4">
    <source>
        <dbReference type="Proteomes" id="UP000253094"/>
    </source>
</evidence>
<protein>
    <submittedName>
        <fullName evidence="3">DUF4434 domain-containing protein</fullName>
    </submittedName>
</protein>
<feature type="domain" description="DUF4434" evidence="2">
    <location>
        <begin position="224"/>
        <end position="379"/>
    </location>
</feature>
<feature type="region of interest" description="Disordered" evidence="1">
    <location>
        <begin position="30"/>
        <end position="57"/>
    </location>
</feature>
<comment type="caution">
    <text evidence="3">The sequence shown here is derived from an EMBL/GenBank/DDBJ whole genome shotgun (WGS) entry which is preliminary data.</text>
</comment>
<keyword evidence="4" id="KW-1185">Reference proteome</keyword>
<dbReference type="AlphaFoldDB" id="A0A367FII8"/>
<dbReference type="OrthoDB" id="4900698at2"/>
<accession>A0A367FII8</accession>
<dbReference type="EMBL" id="QOIL01000008">
    <property type="protein sequence ID" value="RCG30203.1"/>
    <property type="molecule type" value="Genomic_DNA"/>
</dbReference>
<dbReference type="Proteomes" id="UP000253094">
    <property type="component" value="Unassembled WGS sequence"/>
</dbReference>
<evidence type="ECO:0000256" key="1">
    <source>
        <dbReference type="SAM" id="MobiDB-lite"/>
    </source>
</evidence>
<dbReference type="RefSeq" id="WP_114029568.1">
    <property type="nucleotide sequence ID" value="NZ_QOIL01000008.1"/>
</dbReference>
<evidence type="ECO:0000313" key="3">
    <source>
        <dbReference type="EMBL" id="RCG30203.1"/>
    </source>
</evidence>
<evidence type="ECO:0000259" key="2">
    <source>
        <dbReference type="Pfam" id="PF14488"/>
    </source>
</evidence>
<dbReference type="Gene3D" id="3.20.20.80">
    <property type="entry name" value="Glycosidases"/>
    <property type="match status" value="1"/>
</dbReference>
<organism evidence="3 4">
    <name type="scientific">Sphaerisporangium album</name>
    <dbReference type="NCBI Taxonomy" id="509200"/>
    <lineage>
        <taxon>Bacteria</taxon>
        <taxon>Bacillati</taxon>
        <taxon>Actinomycetota</taxon>
        <taxon>Actinomycetes</taxon>
        <taxon>Streptosporangiales</taxon>
        <taxon>Streptosporangiaceae</taxon>
        <taxon>Sphaerisporangium</taxon>
    </lineage>
</organism>
<gene>
    <name evidence="3" type="ORF">DQ384_15730</name>
</gene>
<dbReference type="InterPro" id="IPR027849">
    <property type="entry name" value="DUF4434"/>
</dbReference>
<proteinExistence type="predicted"/>
<sequence length="606" mass="65763">MRGLLMLLGAVLLTVVAALVLVLPDSDLDGPRTGSRTAATTPGTPEATSPTPSTSVFSDPCGTFDTTTPTPYAVTGYWLVPTSDHCTWRSQLQAIHRVGGDTVVRLGFGLQPRAVDQDGRVLDAAGSAPDPRYAPCVENGMTCVQAAESALKAANPGNRITWTYVYRTDEAFGPGLFRCPQMEHTITIGKDVYYRVIAPDDGSDDPTCDFSTKGRGYHLILVEGAAQDSLTEILDLADRFAMKVYPALPVAPRDRLETTRADPRHIGTLTTLTRRILQDYGDRFQNRDSLGGVYQPFELQLRDWPDPSKVPTLRVYAEQHDIVQQELPGKQILVSPYLDARKGKNFTSTPEQVKQGFKALARTGVGIVAPQDSRGTGKVGLFWPGGRAQPVDERLRPVVGNVSYGDAYYGSTRDYYRAMAEALAELRTEGQDVQLWANVEAFEPAGDGACEAGGKRGVTDKERLDAAVAFAGPYVSKIISYKWSSFFTCGSPTLAEQVAQDWDRPIPIQAVPGSRGIQNGIEVRGYNLARGTVTLSWPGADEPRSVDSAAVGWSDTTPIPGLPASVQRLWVPVDWEAVPSGAWIRVDVTSEDGRRGNAPIYLNRGT</sequence>
<name>A0A367FII8_9ACTN</name>
<dbReference type="Pfam" id="PF14488">
    <property type="entry name" value="DUF4434"/>
    <property type="match status" value="1"/>
</dbReference>
<reference evidence="3 4" key="1">
    <citation type="submission" date="2018-06" db="EMBL/GenBank/DDBJ databases">
        <title>Sphaerisporangium craniellae sp. nov., isolated from a marine sponge in the South China Sea.</title>
        <authorList>
            <person name="Li L."/>
        </authorList>
    </citation>
    <scope>NUCLEOTIDE SEQUENCE [LARGE SCALE GENOMIC DNA]</scope>
    <source>
        <strain evidence="3 4">CCTCC AA 208026</strain>
    </source>
</reference>